<evidence type="ECO:0000313" key="1">
    <source>
        <dbReference type="EMBL" id="GAH82158.1"/>
    </source>
</evidence>
<dbReference type="Gene3D" id="3.40.47.10">
    <property type="match status" value="1"/>
</dbReference>
<dbReference type="AlphaFoldDB" id="X1KJC5"/>
<proteinExistence type="predicted"/>
<sequence length="38" mass="3901">MDRRTVITGLGALTPAGVGVEALAHAIRDGRSAVRTPD</sequence>
<reference evidence="1" key="1">
    <citation type="journal article" date="2014" name="Front. Microbiol.">
        <title>High frequency of phylogenetically diverse reductive dehalogenase-homologous genes in deep subseafloor sedimentary metagenomes.</title>
        <authorList>
            <person name="Kawai M."/>
            <person name="Futagami T."/>
            <person name="Toyoda A."/>
            <person name="Takaki Y."/>
            <person name="Nishi S."/>
            <person name="Hori S."/>
            <person name="Arai W."/>
            <person name="Tsubouchi T."/>
            <person name="Morono Y."/>
            <person name="Uchiyama I."/>
            <person name="Ito T."/>
            <person name="Fujiyama A."/>
            <person name="Inagaki F."/>
            <person name="Takami H."/>
        </authorList>
    </citation>
    <scope>NUCLEOTIDE SEQUENCE</scope>
    <source>
        <strain evidence="1">Expedition CK06-06</strain>
    </source>
</reference>
<organism evidence="1">
    <name type="scientific">marine sediment metagenome</name>
    <dbReference type="NCBI Taxonomy" id="412755"/>
    <lineage>
        <taxon>unclassified sequences</taxon>
        <taxon>metagenomes</taxon>
        <taxon>ecological metagenomes</taxon>
    </lineage>
</organism>
<name>X1KJC5_9ZZZZ</name>
<accession>X1KJC5</accession>
<protein>
    <recommendedName>
        <fullName evidence="2">Beta-ketoacyl synthase N-terminal domain-containing protein</fullName>
    </recommendedName>
</protein>
<feature type="non-terminal residue" evidence="1">
    <location>
        <position position="38"/>
    </location>
</feature>
<evidence type="ECO:0008006" key="2">
    <source>
        <dbReference type="Google" id="ProtNLM"/>
    </source>
</evidence>
<dbReference type="EMBL" id="BARU01036895">
    <property type="protein sequence ID" value="GAH82158.1"/>
    <property type="molecule type" value="Genomic_DNA"/>
</dbReference>
<gene>
    <name evidence="1" type="ORF">S03H2_57551</name>
</gene>
<dbReference type="GO" id="GO:0016746">
    <property type="term" value="F:acyltransferase activity"/>
    <property type="evidence" value="ECO:0007669"/>
    <property type="project" value="InterPro"/>
</dbReference>
<comment type="caution">
    <text evidence="1">The sequence shown here is derived from an EMBL/GenBank/DDBJ whole genome shotgun (WGS) entry which is preliminary data.</text>
</comment>
<dbReference type="InterPro" id="IPR016039">
    <property type="entry name" value="Thiolase-like"/>
</dbReference>
<dbReference type="SUPFAM" id="SSF53901">
    <property type="entry name" value="Thiolase-like"/>
    <property type="match status" value="1"/>
</dbReference>